<proteinExistence type="predicted"/>
<dbReference type="EMBL" id="OU892291">
    <property type="protein sequence ID" value="CAG9763847.1"/>
    <property type="molecule type" value="Genomic_DNA"/>
</dbReference>
<dbReference type="OrthoDB" id="6725378at2759"/>
<evidence type="ECO:0000313" key="3">
    <source>
        <dbReference type="Proteomes" id="UP001152799"/>
    </source>
</evidence>
<evidence type="ECO:0000313" key="2">
    <source>
        <dbReference type="EMBL" id="CAG9763847.1"/>
    </source>
</evidence>
<gene>
    <name evidence="2" type="ORF">CEUTPL_LOCUS4501</name>
</gene>
<protein>
    <submittedName>
        <fullName evidence="2">Uncharacterized protein</fullName>
    </submittedName>
</protein>
<sequence length="209" mass="23768">MANNKCDICEEKIPDGTKVVCCDSCHVIMHPVEACTGLNASELRAAVIQKRTLMFFCKTCREAFRAAPALVRQIKDLKEEIEGIKRELEGVKMQKCTHGETEVDTKQIFTEFQERANKSKNFIIFNAKESQSDELSVRIEDDKKVVQEVCRLLDVQQSVNGAEVIDKVLRLGTKKEGYNRPLKVVCTDPSFVKRVVKAKRKLLESAYIR</sequence>
<dbReference type="SUPFAM" id="SSF57903">
    <property type="entry name" value="FYVE/PHD zinc finger"/>
    <property type="match status" value="1"/>
</dbReference>
<organism evidence="2 3">
    <name type="scientific">Ceutorhynchus assimilis</name>
    <name type="common">cabbage seed weevil</name>
    <dbReference type="NCBI Taxonomy" id="467358"/>
    <lineage>
        <taxon>Eukaryota</taxon>
        <taxon>Metazoa</taxon>
        <taxon>Ecdysozoa</taxon>
        <taxon>Arthropoda</taxon>
        <taxon>Hexapoda</taxon>
        <taxon>Insecta</taxon>
        <taxon>Pterygota</taxon>
        <taxon>Neoptera</taxon>
        <taxon>Endopterygota</taxon>
        <taxon>Coleoptera</taxon>
        <taxon>Polyphaga</taxon>
        <taxon>Cucujiformia</taxon>
        <taxon>Curculionidae</taxon>
        <taxon>Ceutorhynchinae</taxon>
        <taxon>Ceutorhynchus</taxon>
    </lineage>
</organism>
<dbReference type="AlphaFoldDB" id="A0A9N9MIJ4"/>
<name>A0A9N9MIJ4_9CUCU</name>
<accession>A0A9N9MIJ4</accession>
<keyword evidence="1" id="KW-0175">Coiled coil</keyword>
<dbReference type="CDD" id="cd15489">
    <property type="entry name" value="PHD_SF"/>
    <property type="match status" value="1"/>
</dbReference>
<dbReference type="Gene3D" id="3.30.40.10">
    <property type="entry name" value="Zinc/RING finger domain, C3HC4 (zinc finger)"/>
    <property type="match status" value="1"/>
</dbReference>
<reference evidence="2" key="1">
    <citation type="submission" date="2022-01" db="EMBL/GenBank/DDBJ databases">
        <authorList>
            <person name="King R."/>
        </authorList>
    </citation>
    <scope>NUCLEOTIDE SEQUENCE</scope>
</reference>
<dbReference type="InterPro" id="IPR011011">
    <property type="entry name" value="Znf_FYVE_PHD"/>
</dbReference>
<feature type="coiled-coil region" evidence="1">
    <location>
        <begin position="67"/>
        <end position="94"/>
    </location>
</feature>
<dbReference type="Proteomes" id="UP001152799">
    <property type="component" value="Chromosome 15"/>
</dbReference>
<dbReference type="InterPro" id="IPR013083">
    <property type="entry name" value="Znf_RING/FYVE/PHD"/>
</dbReference>
<evidence type="ECO:0000256" key="1">
    <source>
        <dbReference type="SAM" id="Coils"/>
    </source>
</evidence>
<keyword evidence="3" id="KW-1185">Reference proteome</keyword>